<name>A0ABY6CPM7_9BACT</name>
<dbReference type="RefSeq" id="WP_262309901.1">
    <property type="nucleotide sequence ID" value="NZ_CP106679.1"/>
</dbReference>
<evidence type="ECO:0000256" key="2">
    <source>
        <dbReference type="ARBA" id="ARBA00005426"/>
    </source>
</evidence>
<dbReference type="Gene3D" id="3.90.1170.40">
    <property type="entry name" value="Molybdopterin biosynthesis MoaE subunit"/>
    <property type="match status" value="1"/>
</dbReference>
<keyword evidence="13" id="KW-1185">Reference proteome</keyword>
<dbReference type="CDD" id="cd00756">
    <property type="entry name" value="MoaE"/>
    <property type="match status" value="1"/>
</dbReference>
<comment type="catalytic activity">
    <reaction evidence="11">
        <text>2 [molybdopterin-synthase sulfur-carrier protein]-C-terminal-Gly-aminoethanethioate + cyclic pyranopterin phosphate + H2O = molybdopterin + 2 [molybdopterin-synthase sulfur-carrier protein]-C-terminal Gly-Gly + 2 H(+)</text>
        <dbReference type="Rhea" id="RHEA:26333"/>
        <dbReference type="Rhea" id="RHEA-COMP:12202"/>
        <dbReference type="Rhea" id="RHEA-COMP:19907"/>
        <dbReference type="ChEBI" id="CHEBI:15377"/>
        <dbReference type="ChEBI" id="CHEBI:15378"/>
        <dbReference type="ChEBI" id="CHEBI:58698"/>
        <dbReference type="ChEBI" id="CHEBI:59648"/>
        <dbReference type="ChEBI" id="CHEBI:90778"/>
        <dbReference type="ChEBI" id="CHEBI:232372"/>
        <dbReference type="EC" id="2.8.1.12"/>
    </reaction>
</comment>
<evidence type="ECO:0000256" key="9">
    <source>
        <dbReference type="ARBA" id="ARBA00030781"/>
    </source>
</evidence>
<reference evidence="12" key="1">
    <citation type="submission" date="2022-09" db="EMBL/GenBank/DDBJ databases">
        <title>Comparative genomics and taxonomic characterization of three novel marine species of genus Reichenbachiella exhibiting antioxidant and polysaccharide degradation activities.</title>
        <authorList>
            <person name="Muhammad N."/>
            <person name="Lee Y.-J."/>
            <person name="Ko J."/>
            <person name="Kim S.-G."/>
        </authorList>
    </citation>
    <scope>NUCLEOTIDE SEQUENCE</scope>
    <source>
        <strain evidence="12">BKB1-1</strain>
    </source>
</reference>
<accession>A0ABY6CPM7</accession>
<comment type="similarity">
    <text evidence="2">Belongs to the MoaE family.</text>
</comment>
<dbReference type="InterPro" id="IPR003448">
    <property type="entry name" value="Mopterin_biosynth_MoaE"/>
</dbReference>
<dbReference type="EMBL" id="CP106679">
    <property type="protein sequence ID" value="UXP32466.1"/>
    <property type="molecule type" value="Genomic_DNA"/>
</dbReference>
<dbReference type="Proteomes" id="UP001065174">
    <property type="component" value="Chromosome"/>
</dbReference>
<dbReference type="Pfam" id="PF02391">
    <property type="entry name" value="MoaE"/>
    <property type="match status" value="1"/>
</dbReference>
<proteinExistence type="inferred from homology"/>
<comment type="subunit">
    <text evidence="6">Heterotetramer of 2 MoaD subunits and 2 MoaE subunits. Also stable as homodimer. The enzyme changes between these two forms during catalysis.</text>
</comment>
<evidence type="ECO:0000256" key="6">
    <source>
        <dbReference type="ARBA" id="ARBA00026066"/>
    </source>
</evidence>
<dbReference type="EC" id="2.8.1.12" evidence="3"/>
<evidence type="ECO:0000256" key="3">
    <source>
        <dbReference type="ARBA" id="ARBA00011950"/>
    </source>
</evidence>
<evidence type="ECO:0000256" key="8">
    <source>
        <dbReference type="ARBA" id="ARBA00030407"/>
    </source>
</evidence>
<keyword evidence="5" id="KW-0501">Molybdenum cofactor biosynthesis</keyword>
<dbReference type="SUPFAM" id="SSF54690">
    <property type="entry name" value="Molybdopterin synthase subunit MoaE"/>
    <property type="match status" value="1"/>
</dbReference>
<evidence type="ECO:0000256" key="10">
    <source>
        <dbReference type="ARBA" id="ARBA00032474"/>
    </source>
</evidence>
<protein>
    <recommendedName>
        <fullName evidence="4">Molybdopterin synthase catalytic subunit</fullName>
        <ecNumber evidence="3">2.8.1.12</ecNumber>
    </recommendedName>
    <alternativeName>
        <fullName evidence="9">MPT synthase subunit 2</fullName>
    </alternativeName>
    <alternativeName>
        <fullName evidence="7">Molybdenum cofactor biosynthesis protein E</fullName>
    </alternativeName>
    <alternativeName>
        <fullName evidence="8">Molybdopterin-converting factor large subunit</fullName>
    </alternativeName>
    <alternativeName>
        <fullName evidence="10">Molybdopterin-converting factor subunit 2</fullName>
    </alternativeName>
</protein>
<evidence type="ECO:0000313" key="13">
    <source>
        <dbReference type="Proteomes" id="UP001065174"/>
    </source>
</evidence>
<dbReference type="PANTHER" id="PTHR23404">
    <property type="entry name" value="MOLYBDOPTERIN SYNTHASE RELATED"/>
    <property type="match status" value="1"/>
</dbReference>
<dbReference type="InterPro" id="IPR036563">
    <property type="entry name" value="MoaE_sf"/>
</dbReference>
<evidence type="ECO:0000256" key="7">
    <source>
        <dbReference type="ARBA" id="ARBA00029745"/>
    </source>
</evidence>
<organism evidence="12 13">
    <name type="scientific">Reichenbachiella agarivorans</name>
    <dbReference type="NCBI Taxonomy" id="2979464"/>
    <lineage>
        <taxon>Bacteria</taxon>
        <taxon>Pseudomonadati</taxon>
        <taxon>Bacteroidota</taxon>
        <taxon>Cytophagia</taxon>
        <taxon>Cytophagales</taxon>
        <taxon>Reichenbachiellaceae</taxon>
        <taxon>Reichenbachiella</taxon>
    </lineage>
</organism>
<evidence type="ECO:0000256" key="5">
    <source>
        <dbReference type="ARBA" id="ARBA00023150"/>
    </source>
</evidence>
<gene>
    <name evidence="12" type="ORF">N6H18_00560</name>
</gene>
<evidence type="ECO:0000256" key="4">
    <source>
        <dbReference type="ARBA" id="ARBA00013858"/>
    </source>
</evidence>
<evidence type="ECO:0000313" key="12">
    <source>
        <dbReference type="EMBL" id="UXP32466.1"/>
    </source>
</evidence>
<evidence type="ECO:0000256" key="1">
    <source>
        <dbReference type="ARBA" id="ARBA00005046"/>
    </source>
</evidence>
<sequence>MIRITSQPIDVNELLDAVSHPGAGAVDIFVGTTRDNTGGKRVVKLDFEAYEPMAIKEIQKIVDRASQLWTILNYAVVHRVGLVEIGQKAVVIAVATPHREDAFLACKFIIDELKKTVPIWKKERFEDGEVWVSAHP</sequence>
<evidence type="ECO:0000256" key="11">
    <source>
        <dbReference type="ARBA" id="ARBA00049878"/>
    </source>
</evidence>
<comment type="pathway">
    <text evidence="1">Cofactor biosynthesis; molybdopterin biosynthesis.</text>
</comment>